<protein>
    <submittedName>
        <fullName evidence="1">Uncharacterized protein</fullName>
    </submittedName>
</protein>
<dbReference type="EMBL" id="MN739357">
    <property type="protein sequence ID" value="QHT00668.1"/>
    <property type="molecule type" value="Genomic_DNA"/>
</dbReference>
<accession>A0A6C0C7W5</accession>
<organism evidence="1">
    <name type="scientific">viral metagenome</name>
    <dbReference type="NCBI Taxonomy" id="1070528"/>
    <lineage>
        <taxon>unclassified sequences</taxon>
        <taxon>metagenomes</taxon>
        <taxon>organismal metagenomes</taxon>
    </lineage>
</organism>
<reference evidence="1" key="1">
    <citation type="journal article" date="2020" name="Nature">
        <title>Giant virus diversity and host interactions through global metagenomics.</title>
        <authorList>
            <person name="Schulz F."/>
            <person name="Roux S."/>
            <person name="Paez-Espino D."/>
            <person name="Jungbluth S."/>
            <person name="Walsh D.A."/>
            <person name="Denef V.J."/>
            <person name="McMahon K.D."/>
            <person name="Konstantinidis K.T."/>
            <person name="Eloe-Fadrosh E.A."/>
            <person name="Kyrpides N.C."/>
            <person name="Woyke T."/>
        </authorList>
    </citation>
    <scope>NUCLEOTIDE SEQUENCE</scope>
    <source>
        <strain evidence="1">GVMAG-M-3300020192-26</strain>
    </source>
</reference>
<proteinExistence type="predicted"/>
<evidence type="ECO:0000313" key="1">
    <source>
        <dbReference type="EMBL" id="QHT00668.1"/>
    </source>
</evidence>
<dbReference type="AlphaFoldDB" id="A0A6C0C7W5"/>
<name>A0A6C0C7W5_9ZZZZ</name>
<sequence>MNRELYIKLWFLKQKLLENKDLYVLVSEIFFGLYCDYVINLDDIVLANYVRDNIYRCINSVAPHHAPFTISFGQRTAELNKRRKLIYVDDNSMSTIADELLSKIILNRIKYPKKIDIFNILIYISHSI</sequence>